<dbReference type="AlphaFoldDB" id="A0A150P683"/>
<evidence type="ECO:0000313" key="1">
    <source>
        <dbReference type="EMBL" id="KYF51202.1"/>
    </source>
</evidence>
<dbReference type="EMBL" id="JELY01002940">
    <property type="protein sequence ID" value="KYF51202.1"/>
    <property type="molecule type" value="Genomic_DNA"/>
</dbReference>
<name>A0A150P683_SORCE</name>
<dbReference type="NCBIfam" id="NF035938">
    <property type="entry name" value="EboA_domain"/>
    <property type="match status" value="1"/>
</dbReference>
<dbReference type="Proteomes" id="UP000075420">
    <property type="component" value="Unassembled WGS sequence"/>
</dbReference>
<reference evidence="1 2" key="1">
    <citation type="submission" date="2014-02" db="EMBL/GenBank/DDBJ databases">
        <title>The small core and large imbalanced accessory genome model reveals a collaborative survival strategy of Sorangium cellulosum strains in nature.</title>
        <authorList>
            <person name="Han K."/>
            <person name="Peng R."/>
            <person name="Blom J."/>
            <person name="Li Y.-Z."/>
        </authorList>
    </citation>
    <scope>NUCLEOTIDE SEQUENCE [LARGE SCALE GENOMIC DNA]</scope>
    <source>
        <strain evidence="1 2">So0157-25</strain>
    </source>
</reference>
<evidence type="ECO:0000313" key="2">
    <source>
        <dbReference type="Proteomes" id="UP000075420"/>
    </source>
</evidence>
<sequence length="268" mass="29312">MSPPCQKEPEPASTTTMQDPSLLLLEILSRRIPPAAASWLERVEAVTGPRGRQGAERIASMSEASAWFDRDHFLATFTAAARALGKAPLGLQAGERDALKAADISAAVDHWRLDELGRVTMIVLVSRSLPPPELDPLVGACYQQGDSRERQAILRALPFLNGAERFVPLAVDACRTNELPVFEAIACENPYPAACFPDLNFNQMVLKAMFMGVALARIVGLEQRRSNELARMAEDFASERRAAGRSVPADIGLLSLELEHERATRIPE</sequence>
<accession>A0A150P683</accession>
<dbReference type="InterPro" id="IPR047715">
    <property type="entry name" value="EboA_dom"/>
</dbReference>
<gene>
    <name evidence="1" type="ORF">BE08_20495</name>
</gene>
<comment type="caution">
    <text evidence="1">The sequence shown here is derived from an EMBL/GenBank/DDBJ whole genome shotgun (WGS) entry which is preliminary data.</text>
</comment>
<protein>
    <submittedName>
        <fullName evidence="1">Uncharacterized protein</fullName>
    </submittedName>
</protein>
<proteinExistence type="predicted"/>
<organism evidence="1 2">
    <name type="scientific">Sorangium cellulosum</name>
    <name type="common">Polyangium cellulosum</name>
    <dbReference type="NCBI Taxonomy" id="56"/>
    <lineage>
        <taxon>Bacteria</taxon>
        <taxon>Pseudomonadati</taxon>
        <taxon>Myxococcota</taxon>
        <taxon>Polyangia</taxon>
        <taxon>Polyangiales</taxon>
        <taxon>Polyangiaceae</taxon>
        <taxon>Sorangium</taxon>
    </lineage>
</organism>